<comment type="caution">
    <text evidence="2">The sequence shown here is derived from an EMBL/GenBank/DDBJ whole genome shotgun (WGS) entry which is preliminary data.</text>
</comment>
<keyword evidence="3" id="KW-1185">Reference proteome</keyword>
<proteinExistence type="predicted"/>
<sequence length="115" mass="11901">MTLRLLRGGEAGAGTALREAGTARACSCHPALREAVAVTDELGDLLPGYLVIPGSTRVGGQAPKGQLVKDFSIASPLTRSMVLVAASTANVDDFGRGRARPARRFGPTGRARRSA</sequence>
<evidence type="ECO:0000313" key="3">
    <source>
        <dbReference type="Proteomes" id="UP000193529"/>
    </source>
</evidence>
<evidence type="ECO:0000313" key="2">
    <source>
        <dbReference type="EMBL" id="ORW28924.1"/>
    </source>
</evidence>
<organism evidence="2 3">
    <name type="scientific">Mycobacterium palustre</name>
    <dbReference type="NCBI Taxonomy" id="153971"/>
    <lineage>
        <taxon>Bacteria</taxon>
        <taxon>Bacillati</taxon>
        <taxon>Actinomycetota</taxon>
        <taxon>Actinomycetes</taxon>
        <taxon>Mycobacteriales</taxon>
        <taxon>Mycobacteriaceae</taxon>
        <taxon>Mycobacterium</taxon>
        <taxon>Mycobacterium simiae complex</taxon>
    </lineage>
</organism>
<accession>A0A1X1ZX69</accession>
<name>A0A1X1ZX69_9MYCO</name>
<reference evidence="2 3" key="1">
    <citation type="submission" date="2016-01" db="EMBL/GenBank/DDBJ databases">
        <title>The new phylogeny of the genus Mycobacterium.</title>
        <authorList>
            <person name="Tarcisio F."/>
            <person name="Conor M."/>
            <person name="Antonella G."/>
            <person name="Elisabetta G."/>
            <person name="Giulia F.S."/>
            <person name="Sara T."/>
            <person name="Anna F."/>
            <person name="Clotilde B."/>
            <person name="Roberto B."/>
            <person name="Veronica D.S."/>
            <person name="Fabio R."/>
            <person name="Monica P."/>
            <person name="Olivier J."/>
            <person name="Enrico T."/>
            <person name="Nicola S."/>
        </authorList>
    </citation>
    <scope>NUCLEOTIDE SEQUENCE [LARGE SCALE GENOMIC DNA]</scope>
    <source>
        <strain evidence="2 3">DSM 44572</strain>
    </source>
</reference>
<dbReference type="EMBL" id="LQPJ01000052">
    <property type="protein sequence ID" value="ORW28924.1"/>
    <property type="molecule type" value="Genomic_DNA"/>
</dbReference>
<protein>
    <submittedName>
        <fullName evidence="2">Uncharacterized protein</fullName>
    </submittedName>
</protein>
<evidence type="ECO:0000256" key="1">
    <source>
        <dbReference type="SAM" id="MobiDB-lite"/>
    </source>
</evidence>
<gene>
    <name evidence="2" type="ORF">AWC19_26385</name>
</gene>
<dbReference type="Proteomes" id="UP000193529">
    <property type="component" value="Unassembled WGS sequence"/>
</dbReference>
<feature type="region of interest" description="Disordered" evidence="1">
    <location>
        <begin position="94"/>
        <end position="115"/>
    </location>
</feature>
<dbReference type="AlphaFoldDB" id="A0A1X1ZX69"/>